<name>A0ABY3QYJ4_9BRAD</name>
<sequence>MSFREWLEIEPFVEASAQSGFGPLSRMHKFGHRVAGTDTVLATVEIPLSTVLQSIPIEVTMRLTPSGAIRTNLHLNERGIQETPLIQLVEELLEPRVLAMEEVSLSDLETLRRSLEASIQLVSAVTAALGSPRDCPGVGNDVHFIR</sequence>
<proteinExistence type="predicted"/>
<gene>
    <name evidence="1" type="ORF">BjapCC829_19085</name>
</gene>
<evidence type="ECO:0000313" key="1">
    <source>
        <dbReference type="EMBL" id="UFW90519.1"/>
    </source>
</evidence>
<keyword evidence="2" id="KW-1185">Reference proteome</keyword>
<reference evidence="1" key="1">
    <citation type="submission" date="2021-11" db="EMBL/GenBank/DDBJ databases">
        <title>Australian commercial rhizobial inoculants.</title>
        <authorList>
            <person name="Kohlmeier M.G."/>
            <person name="O'Hara G.W."/>
            <person name="Colombi E."/>
            <person name="Ramsay J.P."/>
            <person name="Terpolilli J."/>
        </authorList>
    </citation>
    <scope>NUCLEOTIDE SEQUENCE</scope>
    <source>
        <strain evidence="1">CC829</strain>
    </source>
</reference>
<organism evidence="1 2">
    <name type="scientific">Bradyrhizobium barranii</name>
    <dbReference type="NCBI Taxonomy" id="2992140"/>
    <lineage>
        <taxon>Bacteria</taxon>
        <taxon>Pseudomonadati</taxon>
        <taxon>Pseudomonadota</taxon>
        <taxon>Alphaproteobacteria</taxon>
        <taxon>Hyphomicrobiales</taxon>
        <taxon>Nitrobacteraceae</taxon>
        <taxon>Bradyrhizobium</taxon>
    </lineage>
</organism>
<dbReference type="EMBL" id="CP088100">
    <property type="protein sequence ID" value="UFW90519.1"/>
    <property type="molecule type" value="Genomic_DNA"/>
</dbReference>
<dbReference type="Proteomes" id="UP001430990">
    <property type="component" value="Chromosome"/>
</dbReference>
<protein>
    <submittedName>
        <fullName evidence="1">Uncharacterized protein</fullName>
    </submittedName>
</protein>
<accession>A0ABY3QYJ4</accession>
<dbReference type="RefSeq" id="WP_231144714.1">
    <property type="nucleotide sequence ID" value="NZ_CP088100.1"/>
</dbReference>
<evidence type="ECO:0000313" key="2">
    <source>
        <dbReference type="Proteomes" id="UP001430990"/>
    </source>
</evidence>